<feature type="compositionally biased region" description="Basic and acidic residues" evidence="1">
    <location>
        <begin position="557"/>
        <end position="569"/>
    </location>
</feature>
<keyword evidence="3" id="KW-1185">Reference proteome</keyword>
<protein>
    <submittedName>
        <fullName evidence="2">Uncharacterized protein</fullName>
    </submittedName>
</protein>
<organism evidence="2 3">
    <name type="scientific">Glycomyces niveus</name>
    <dbReference type="NCBI Taxonomy" id="2820287"/>
    <lineage>
        <taxon>Bacteria</taxon>
        <taxon>Bacillati</taxon>
        <taxon>Actinomycetota</taxon>
        <taxon>Actinomycetes</taxon>
        <taxon>Glycomycetales</taxon>
        <taxon>Glycomycetaceae</taxon>
        <taxon>Glycomyces</taxon>
    </lineage>
</organism>
<feature type="region of interest" description="Disordered" evidence="1">
    <location>
        <begin position="402"/>
        <end position="572"/>
    </location>
</feature>
<dbReference type="RefSeq" id="WP_208497913.1">
    <property type="nucleotide sequence ID" value="NZ_JAGFNP010000010.1"/>
</dbReference>
<evidence type="ECO:0000313" key="3">
    <source>
        <dbReference type="Proteomes" id="UP000681341"/>
    </source>
</evidence>
<feature type="compositionally biased region" description="Basic and acidic residues" evidence="1">
    <location>
        <begin position="402"/>
        <end position="423"/>
    </location>
</feature>
<feature type="compositionally biased region" description="Polar residues" evidence="1">
    <location>
        <begin position="101"/>
        <end position="111"/>
    </location>
</feature>
<sequence>MVHDYQSQARRAANNRNGASVSSTTIRYSGVPENSHSRGFNTDTAAYSTAPSTESTEPTAAVSAAGQVDSEPFDDRDRELAELLRARLRDMAARDFDSRTSSDVPNLTLTGGTPRDPMPGNALRSFATASMEDNSSRDSTSAPGEGDASHGSSSGLAPGVPNSSGHAPGGARAGLPANRSVSLPQVAARGARQSAAPLAGDSAGRGRSRLAGRSSGDSTSLPQAEAGEVGPFVRPQSGAPATGPTALPQVSACTADPVSSDPRHNPAYPHPKNPGLFEEVDGFYDWADRRLFLSDGSPDPMTPGAYRYQTRPDLCLLDAADDDPWSPRYEPDHLRHKPGDDWLIDKNRPYDVLDPGPFGTPGWFPDRRTGRHRRDELPDPIPWWEIEEDPEKAEWAERAEALYDRRTRLTREREAREARDAGRAGEVSGAGEREIRGSESREGREAGERKRDGEDRSGPTPPAVTPANLRVVPDQRSQQPRARRSGSDRPSPQWSVEAGGDGPKGFGFRHGPVEAEGEGPHQVHTARQRPAASEGPIPGRGTPLASVPARPRLRPWPKVDRQEEPHGGEWVDPVAGFRFSKLREDAWDRFLDKSAGLAAAHLQSRTNRGTAVEREGGPTIGRIARGLRLIAGLLRHRPRPGGTDPVSADRRPRGADPASPDRLRPRGADAVPPERHAALADRTRRFAQAMRGAQRARSAVSPEAVRGHLSGGAAWA</sequence>
<feature type="compositionally biased region" description="Polar residues" evidence="1">
    <location>
        <begin position="18"/>
        <end position="43"/>
    </location>
</feature>
<accession>A0ABS3U7H8</accession>
<feature type="region of interest" description="Disordered" evidence="1">
    <location>
        <begin position="1"/>
        <end position="76"/>
    </location>
</feature>
<evidence type="ECO:0000256" key="1">
    <source>
        <dbReference type="SAM" id="MobiDB-lite"/>
    </source>
</evidence>
<gene>
    <name evidence="2" type="ORF">J5V16_17850</name>
</gene>
<feature type="compositionally biased region" description="Basic and acidic residues" evidence="1">
    <location>
        <begin position="365"/>
        <end position="377"/>
    </location>
</feature>
<dbReference type="EMBL" id="JAGFNP010000010">
    <property type="protein sequence ID" value="MBO3734693.1"/>
    <property type="molecule type" value="Genomic_DNA"/>
</dbReference>
<dbReference type="Proteomes" id="UP000681341">
    <property type="component" value="Unassembled WGS sequence"/>
</dbReference>
<feature type="compositionally biased region" description="Polar residues" evidence="1">
    <location>
        <begin position="127"/>
        <end position="142"/>
    </location>
</feature>
<feature type="region of interest" description="Disordered" evidence="1">
    <location>
        <begin position="353"/>
        <end position="378"/>
    </location>
</feature>
<feature type="compositionally biased region" description="Low complexity" evidence="1">
    <location>
        <begin position="209"/>
        <end position="218"/>
    </location>
</feature>
<reference evidence="2 3" key="1">
    <citation type="submission" date="2021-03" db="EMBL/GenBank/DDBJ databases">
        <title>Glycomyces sp. nov., a novel actinomycete isolated from soil.</title>
        <authorList>
            <person name="Yang X."/>
            <person name="Xu X."/>
        </authorList>
    </citation>
    <scope>NUCLEOTIDE SEQUENCE [LARGE SCALE GENOMIC DNA]</scope>
    <source>
        <strain evidence="2 3">NEAU-S30</strain>
    </source>
</reference>
<feature type="compositionally biased region" description="Basic and acidic residues" evidence="1">
    <location>
        <begin position="647"/>
        <end position="684"/>
    </location>
</feature>
<feature type="compositionally biased region" description="Basic and acidic residues" evidence="1">
    <location>
        <begin position="431"/>
        <end position="457"/>
    </location>
</feature>
<feature type="compositionally biased region" description="Low complexity" evidence="1">
    <location>
        <begin position="44"/>
        <end position="61"/>
    </location>
</feature>
<feature type="region of interest" description="Disordered" evidence="1">
    <location>
        <begin position="634"/>
        <end position="716"/>
    </location>
</feature>
<feature type="region of interest" description="Disordered" evidence="1">
    <location>
        <begin position="92"/>
        <end position="276"/>
    </location>
</feature>
<evidence type="ECO:0000313" key="2">
    <source>
        <dbReference type="EMBL" id="MBO3734693.1"/>
    </source>
</evidence>
<proteinExistence type="predicted"/>
<name>A0ABS3U7H8_9ACTN</name>
<comment type="caution">
    <text evidence="2">The sequence shown here is derived from an EMBL/GenBank/DDBJ whole genome shotgun (WGS) entry which is preliminary data.</text>
</comment>
<feature type="compositionally biased region" description="Polar residues" evidence="1">
    <location>
        <begin position="150"/>
        <end position="165"/>
    </location>
</feature>